<keyword evidence="2 3" id="KW-0808">Transferase</keyword>
<protein>
    <submittedName>
        <fullName evidence="3">CoA-transferase</fullName>
    </submittedName>
</protein>
<reference evidence="3 4" key="1">
    <citation type="submission" date="2016-06" db="EMBL/GenBank/DDBJ databases">
        <authorList>
            <person name="Kjaerup R.B."/>
            <person name="Dalgaard T.S."/>
            <person name="Juul-Madsen H.R."/>
        </authorList>
    </citation>
    <scope>NUCLEOTIDE SEQUENCE [LARGE SCALE GENOMIC DNA]</scope>
    <source>
        <strain evidence="3 4">1127319.6</strain>
    </source>
</reference>
<dbReference type="InterPro" id="IPR050509">
    <property type="entry name" value="CoA-transferase_III"/>
</dbReference>
<dbReference type="STRING" id="56689.GCA_001291445_05061"/>
<evidence type="ECO:0000256" key="2">
    <source>
        <dbReference type="ARBA" id="ARBA00022679"/>
    </source>
</evidence>
<dbReference type="GO" id="GO:0016740">
    <property type="term" value="F:transferase activity"/>
    <property type="evidence" value="ECO:0007669"/>
    <property type="project" value="UniProtKB-KW"/>
</dbReference>
<dbReference type="EMBL" id="LZLC01000232">
    <property type="protein sequence ID" value="OBJ36983.1"/>
    <property type="molecule type" value="Genomic_DNA"/>
</dbReference>
<name>A0A1A3GNR8_MYCMU</name>
<evidence type="ECO:0000313" key="3">
    <source>
        <dbReference type="EMBL" id="OBJ36983.1"/>
    </source>
</evidence>
<dbReference type="PANTHER" id="PTHR48228:SF6">
    <property type="entry name" value="L-CARNITINE COA-TRANSFERASE"/>
    <property type="match status" value="1"/>
</dbReference>
<accession>A0A1A3GNR8</accession>
<dbReference type="InterPro" id="IPR023606">
    <property type="entry name" value="CoA-Trfase_III_dom_1_sf"/>
</dbReference>
<evidence type="ECO:0000313" key="4">
    <source>
        <dbReference type="Proteomes" id="UP000093898"/>
    </source>
</evidence>
<dbReference type="Gene3D" id="3.30.1540.10">
    <property type="entry name" value="formyl-coa transferase, domain 3"/>
    <property type="match status" value="2"/>
</dbReference>
<dbReference type="InterPro" id="IPR044855">
    <property type="entry name" value="CoA-Trfase_III_dom3_sf"/>
</dbReference>
<comment type="similarity">
    <text evidence="1">Belongs to the CoA-transferase III family.</text>
</comment>
<sequence length="799" mass="85237">MTSMAYDPPLSGIEILDLTAGPITAVGRLLADLGAHVTSVHLAGVTSADTTGPRIDGVPIGTAINRHGIPSIEIDPSTPAGQQAWAELVATADILIENTRPGSTAEESLAVKQIHADHPALVILSISDFGRDTRYRDWQATTPVLHALTSELSRSGIPGQPPLVPPSVDLPYHVAAAQAAFFTLSVFLDRLRTGTGDLIDFSVLEGAMQTLDPPFGTAGSAAAGVPITEQQRDWIAEQQRYPIFRCKDGHVRMCVLAKRQWQGMFEWMGRPAEFADPKFNSLRERFASATLFGAIEQFCTDKTRAELELAGQRHGVPTAAVLSLAEALSTEQVAARGFFRETELSPGLTAPVPVGVVEIDGHRASNLNITAPSHRRLRDAPTLTARARSDLGLPLEGLRVLDLGVIVVGSDTGRLFADLGADVVKIENSAFPDGLRISLTRMTQAYAAGHRNKRSIGIDLRSEEGRALAHQLVAQSDVVLSNFKPGVAAALGMDHATLQQVNPGIVVVDSSAYGATGPWAKRLGYGPLVRAAAGFTELWTYPDDPDAFCDTVTVYPDHVAARIGALSAVALLLRRERSGGGGGGSASVAQAEVMLSHLADDIAGEVLSRRGHARDNQPAHDAPWGLFPGAGDDAWIAVTVRDNADWSALCAVIDRPDLAADAELGSRARRDRQRARLDAALSAWTSRHAPVDAMVQLQAAGVPAAAVLHAVEVPTWDYYVERRAFREELHPHGTAPFMMENVQIHADLIPDPPLGQAPLLGEQTREVAAELLGLDDQKIDELIARAVLEVPAAAAHSGR</sequence>
<dbReference type="SUPFAM" id="SSF89796">
    <property type="entry name" value="CoA-transferase family III (CaiB/BaiF)"/>
    <property type="match status" value="2"/>
</dbReference>
<proteinExistence type="inferred from homology"/>
<organism evidence="3 4">
    <name type="scientific">Mycolicibacterium mucogenicum</name>
    <name type="common">Mycobacterium mucogenicum</name>
    <dbReference type="NCBI Taxonomy" id="56689"/>
    <lineage>
        <taxon>Bacteria</taxon>
        <taxon>Bacillati</taxon>
        <taxon>Actinomycetota</taxon>
        <taxon>Actinomycetes</taxon>
        <taxon>Mycobacteriales</taxon>
        <taxon>Mycobacteriaceae</taxon>
        <taxon>Mycolicibacterium</taxon>
    </lineage>
</organism>
<dbReference type="Pfam" id="PF02515">
    <property type="entry name" value="CoA_transf_3"/>
    <property type="match status" value="2"/>
</dbReference>
<dbReference type="PANTHER" id="PTHR48228">
    <property type="entry name" value="SUCCINYL-COA--D-CITRAMALATE COA-TRANSFERASE"/>
    <property type="match status" value="1"/>
</dbReference>
<dbReference type="Gene3D" id="3.40.50.10540">
    <property type="entry name" value="Crotonobetainyl-coa:carnitine coa-transferase, domain 1"/>
    <property type="match status" value="2"/>
</dbReference>
<comment type="caution">
    <text evidence="3">The sequence shown here is derived from an EMBL/GenBank/DDBJ whole genome shotgun (WGS) entry which is preliminary data.</text>
</comment>
<dbReference type="InterPro" id="IPR003673">
    <property type="entry name" value="CoA-Trfase_fam_III"/>
</dbReference>
<dbReference type="Proteomes" id="UP000093898">
    <property type="component" value="Unassembled WGS sequence"/>
</dbReference>
<gene>
    <name evidence="3" type="ORF">A5630_05785</name>
</gene>
<evidence type="ECO:0000256" key="1">
    <source>
        <dbReference type="ARBA" id="ARBA00008383"/>
    </source>
</evidence>
<dbReference type="AlphaFoldDB" id="A0A1A3GNR8"/>